<accession>C1G045</accession>
<sequence length="358" mass="40190">MDPLSIVKLIFLSEEIISICCTYGYACAEGMRKLVEETTAVSGLFVAIQGLLNADRFSTSQKEGLHNVLAECQGTLSKLKDVLQSLRTGPKKKKMEAMKRLLWLLKQAETTENLATLSQHRSSLNLLLALEATLEAQRTHIWWLAVKYRLLRIHGTPGSCKSVLLSDILNQCLLPKVSEKNVVDYYYCDFRNHDSCCPESVVGAIILQLCHTLHCLLVGVEDAFSRHIGKDGKADPASLEELEIVPGEVLVSGRREIDIIRLLKDQPKISTQGKDADENIHYYIRASVEGRPRLRKLKVVMQEHMVETLTQGAGGMFRWVKCQLDGLNRLSRVEKAYNLYPCTPTLPPSRSHRSSNTC</sequence>
<evidence type="ECO:0000313" key="3">
    <source>
        <dbReference type="EMBL" id="EEH43946.2"/>
    </source>
</evidence>
<reference evidence="3 4" key="1">
    <citation type="journal article" date="2011" name="PLoS Genet.">
        <title>Comparative genomic analysis of human fungal pathogens causing paracoccidioidomycosis.</title>
        <authorList>
            <person name="Desjardins C.A."/>
            <person name="Champion M.D."/>
            <person name="Holder J.W."/>
            <person name="Muszewska A."/>
            <person name="Goldberg J."/>
            <person name="Bailao A.M."/>
            <person name="Brigido M.M."/>
            <person name="Ferreira M.E."/>
            <person name="Garcia A.M."/>
            <person name="Grynberg M."/>
            <person name="Gujja S."/>
            <person name="Heiman D.I."/>
            <person name="Henn M.R."/>
            <person name="Kodira C.D."/>
            <person name="Leon-Narvaez H."/>
            <person name="Longo L.V."/>
            <person name="Ma L.J."/>
            <person name="Malavazi I."/>
            <person name="Matsuo A.L."/>
            <person name="Morais F.V."/>
            <person name="Pereira M."/>
            <person name="Rodriguez-Brito S."/>
            <person name="Sakthikumar S."/>
            <person name="Salem-Izacc S.M."/>
            <person name="Sykes S.M."/>
            <person name="Teixeira M.M."/>
            <person name="Vallejo M.C."/>
            <person name="Walter M.E."/>
            <person name="Yandava C."/>
            <person name="Young S."/>
            <person name="Zeng Q."/>
            <person name="Zucker J."/>
            <person name="Felipe M.S."/>
            <person name="Goldman G.H."/>
            <person name="Haas B.J."/>
            <person name="McEwen J.G."/>
            <person name="Nino-Vega G."/>
            <person name="Puccia R."/>
            <person name="San-Blas G."/>
            <person name="Soares C.M."/>
            <person name="Birren B.W."/>
            <person name="Cuomo C.A."/>
        </authorList>
    </citation>
    <scope>NUCLEOTIDE SEQUENCE [LARGE SCALE GENOMIC DNA]</scope>
    <source>
        <strain evidence="3 4">Pb18</strain>
    </source>
</reference>
<dbReference type="KEGG" id="pbn:PADG_00235"/>
<dbReference type="OrthoDB" id="1577640at2759"/>
<evidence type="ECO:0000313" key="4">
    <source>
        <dbReference type="Proteomes" id="UP000001628"/>
    </source>
</evidence>
<keyword evidence="1" id="KW-0677">Repeat</keyword>
<gene>
    <name evidence="3" type="ORF">PADG_00235</name>
</gene>
<dbReference type="GeneID" id="22580111"/>
<proteinExistence type="predicted"/>
<evidence type="ECO:0000259" key="2">
    <source>
        <dbReference type="Pfam" id="PF24883"/>
    </source>
</evidence>
<keyword evidence="4" id="KW-1185">Reference proteome</keyword>
<dbReference type="PANTHER" id="PTHR10039">
    <property type="entry name" value="AMELOGENIN"/>
    <property type="match status" value="1"/>
</dbReference>
<dbReference type="Proteomes" id="UP000001628">
    <property type="component" value="Unassembled WGS sequence"/>
</dbReference>
<dbReference type="Pfam" id="PF24883">
    <property type="entry name" value="NPHP3_N"/>
    <property type="match status" value="1"/>
</dbReference>
<dbReference type="InterPro" id="IPR056884">
    <property type="entry name" value="NPHP3-like_N"/>
</dbReference>
<dbReference type="HOGENOM" id="CLU_774109_0_0_1"/>
<dbReference type="AlphaFoldDB" id="C1G045"/>
<dbReference type="eggNOG" id="ENOG502SM5C">
    <property type="taxonomic scope" value="Eukaryota"/>
</dbReference>
<organism evidence="3 4">
    <name type="scientific">Paracoccidioides brasiliensis (strain Pb18)</name>
    <dbReference type="NCBI Taxonomy" id="502780"/>
    <lineage>
        <taxon>Eukaryota</taxon>
        <taxon>Fungi</taxon>
        <taxon>Dikarya</taxon>
        <taxon>Ascomycota</taxon>
        <taxon>Pezizomycotina</taxon>
        <taxon>Eurotiomycetes</taxon>
        <taxon>Eurotiomycetidae</taxon>
        <taxon>Onygenales</taxon>
        <taxon>Ajellomycetaceae</taxon>
        <taxon>Paracoccidioides</taxon>
    </lineage>
</organism>
<feature type="domain" description="Nephrocystin 3-like N-terminal" evidence="2">
    <location>
        <begin position="138"/>
        <end position="242"/>
    </location>
</feature>
<dbReference type="VEuPathDB" id="FungiDB:PADG_00235"/>
<dbReference type="RefSeq" id="XP_010755749.1">
    <property type="nucleotide sequence ID" value="XM_010757447.1"/>
</dbReference>
<evidence type="ECO:0000256" key="1">
    <source>
        <dbReference type="ARBA" id="ARBA00022737"/>
    </source>
</evidence>
<dbReference type="EMBL" id="KN275957">
    <property type="protein sequence ID" value="EEH43946.2"/>
    <property type="molecule type" value="Genomic_DNA"/>
</dbReference>
<protein>
    <recommendedName>
        <fullName evidence="2">Nephrocystin 3-like N-terminal domain-containing protein</fullName>
    </recommendedName>
</protein>
<name>C1G045_PARBD</name>
<dbReference type="InParanoid" id="C1G045"/>